<dbReference type="PANTHER" id="PTHR12843:SF5">
    <property type="entry name" value="EEF1A LYSINE METHYLTRANSFERASE 2"/>
    <property type="match status" value="1"/>
</dbReference>
<evidence type="ECO:0000256" key="5">
    <source>
        <dbReference type="HAMAP-Rule" id="MF_03188"/>
    </source>
</evidence>
<evidence type="ECO:0000313" key="8">
    <source>
        <dbReference type="Proteomes" id="UP001314263"/>
    </source>
</evidence>
<dbReference type="AlphaFoldDB" id="A0AAV1HXT1"/>
<keyword evidence="3 5" id="KW-0808">Transferase</keyword>
<protein>
    <recommendedName>
        <fullName evidence="5">Protein-lysine N-methyltransferase CVIRNUC_002882</fullName>
        <ecNumber evidence="5">2.1.1.-</ecNumber>
    </recommendedName>
</protein>
<comment type="function">
    <text evidence="5">S-adenosyl-L-methionine-dependent protein-lysine N-methyltransferase that methylates elongation factor 1-alpha.</text>
</comment>
<sequence>MYEGSEDDSEAAEDSELGKKEHWDAVYQLELSNLQEHGDEGELWFGEDVMETMVQFTITQIRAAFGDAAEADISILDIGTGNGVLPLELASQGFVKVTGSDYSQASIDLAKAVAKQRGMTGVQWVVGDVLQSSVSDRYSVVTDKGTFDAIGLSEDGQSKQALYIRCVHSLLQPGGLLIITSCNSTLQELVSCFTVPSKAAATASDTVAVDHEARSASLQPSSLGVSRACTVFASSRHEGCGRADTELKRKGCVDTSGMSNTSRAELHPCQRPAWVYADHVRTYRVFSFGGYEGSKVCTVAFRRADDIHRL</sequence>
<evidence type="ECO:0000259" key="6">
    <source>
        <dbReference type="Pfam" id="PF13847"/>
    </source>
</evidence>
<keyword evidence="1 5" id="KW-0963">Cytoplasm</keyword>
<dbReference type="InterPro" id="IPR025714">
    <property type="entry name" value="Methyltranfer_dom"/>
</dbReference>
<keyword evidence="8" id="KW-1185">Reference proteome</keyword>
<proteinExistence type="inferred from homology"/>
<keyword evidence="4 5" id="KW-0949">S-adenosyl-L-methionine</keyword>
<dbReference type="GO" id="GO:0016279">
    <property type="term" value="F:protein-lysine N-methyltransferase activity"/>
    <property type="evidence" value="ECO:0007669"/>
    <property type="project" value="UniProtKB-UniRule"/>
</dbReference>
<gene>
    <name evidence="7" type="ORF">CVIRNUC_002882</name>
</gene>
<dbReference type="InterPro" id="IPR029063">
    <property type="entry name" value="SAM-dependent_MTases_sf"/>
</dbReference>
<comment type="similarity">
    <text evidence="5">Belongs to the class I-like SAM-binding methyltransferase superfamily. EFM4 family.</text>
</comment>
<dbReference type="EC" id="2.1.1.-" evidence="5"/>
<accession>A0AAV1HXT1</accession>
<dbReference type="Pfam" id="PF13847">
    <property type="entry name" value="Methyltransf_31"/>
    <property type="match status" value="1"/>
</dbReference>
<organism evidence="7 8">
    <name type="scientific">Coccomyxa viridis</name>
    <dbReference type="NCBI Taxonomy" id="1274662"/>
    <lineage>
        <taxon>Eukaryota</taxon>
        <taxon>Viridiplantae</taxon>
        <taxon>Chlorophyta</taxon>
        <taxon>core chlorophytes</taxon>
        <taxon>Trebouxiophyceae</taxon>
        <taxon>Trebouxiophyceae incertae sedis</taxon>
        <taxon>Coccomyxaceae</taxon>
        <taxon>Coccomyxa</taxon>
    </lineage>
</organism>
<keyword evidence="2 5" id="KW-0489">Methyltransferase</keyword>
<comment type="caution">
    <text evidence="7">The sequence shown here is derived from an EMBL/GenBank/DDBJ whole genome shotgun (WGS) entry which is preliminary data.</text>
</comment>
<comment type="subcellular location">
    <subcellularLocation>
        <location evidence="5">Cytoplasm</location>
    </subcellularLocation>
</comment>
<feature type="domain" description="Methyltransferase" evidence="6">
    <location>
        <begin position="71"/>
        <end position="190"/>
    </location>
</feature>
<evidence type="ECO:0000256" key="3">
    <source>
        <dbReference type="ARBA" id="ARBA00022679"/>
    </source>
</evidence>
<evidence type="ECO:0000256" key="2">
    <source>
        <dbReference type="ARBA" id="ARBA00022603"/>
    </source>
</evidence>
<evidence type="ECO:0000256" key="1">
    <source>
        <dbReference type="ARBA" id="ARBA00022490"/>
    </source>
</evidence>
<dbReference type="CDD" id="cd02440">
    <property type="entry name" value="AdoMet_MTases"/>
    <property type="match status" value="1"/>
</dbReference>
<evidence type="ECO:0000313" key="7">
    <source>
        <dbReference type="EMBL" id="CAK0761657.1"/>
    </source>
</evidence>
<dbReference type="SUPFAM" id="SSF53335">
    <property type="entry name" value="S-adenosyl-L-methionine-dependent methyltransferases"/>
    <property type="match status" value="1"/>
</dbReference>
<dbReference type="InterPro" id="IPR026635">
    <property type="entry name" value="Efm4/METTL10"/>
</dbReference>
<dbReference type="GO" id="GO:0032259">
    <property type="term" value="P:methylation"/>
    <property type="evidence" value="ECO:0007669"/>
    <property type="project" value="UniProtKB-KW"/>
</dbReference>
<reference evidence="7 8" key="1">
    <citation type="submission" date="2023-10" db="EMBL/GenBank/DDBJ databases">
        <authorList>
            <person name="Maclean D."/>
            <person name="Macfadyen A."/>
        </authorList>
    </citation>
    <scope>NUCLEOTIDE SEQUENCE [LARGE SCALE GENOMIC DNA]</scope>
</reference>
<dbReference type="HAMAP" id="MF_03188">
    <property type="entry name" value="Methyltr_EFM4"/>
    <property type="match status" value="1"/>
</dbReference>
<dbReference type="Gene3D" id="3.40.50.150">
    <property type="entry name" value="Vaccinia Virus protein VP39"/>
    <property type="match status" value="1"/>
</dbReference>
<dbReference type="GO" id="GO:0005737">
    <property type="term" value="C:cytoplasm"/>
    <property type="evidence" value="ECO:0007669"/>
    <property type="project" value="UniProtKB-SubCell"/>
</dbReference>
<dbReference type="EMBL" id="CAUYUE010000004">
    <property type="protein sequence ID" value="CAK0761657.1"/>
    <property type="molecule type" value="Genomic_DNA"/>
</dbReference>
<evidence type="ECO:0000256" key="4">
    <source>
        <dbReference type="ARBA" id="ARBA00022691"/>
    </source>
</evidence>
<name>A0AAV1HXT1_9CHLO</name>
<dbReference type="Proteomes" id="UP001314263">
    <property type="component" value="Unassembled WGS sequence"/>
</dbReference>
<dbReference type="PANTHER" id="PTHR12843">
    <property type="entry name" value="PROTEIN-LYSINE N-METHYLTRANSFERASE METTL10"/>
    <property type="match status" value="1"/>
</dbReference>